<sequence>MENYQWEQELQPYNQYEEERTSNLDNLLMQFKEVTEYTQQAFKSLEIQVGKLAEEVTKFMARREENFIKVEAQEESPVRKHDSKEKDEEKSEEKAQQWEKYSQVEIQQESILQVNTHLIN</sequence>
<organism evidence="2">
    <name type="scientific">Glycine soja</name>
    <name type="common">Wild soybean</name>
    <dbReference type="NCBI Taxonomy" id="3848"/>
    <lineage>
        <taxon>Eukaryota</taxon>
        <taxon>Viridiplantae</taxon>
        <taxon>Streptophyta</taxon>
        <taxon>Embryophyta</taxon>
        <taxon>Tracheophyta</taxon>
        <taxon>Spermatophyta</taxon>
        <taxon>Magnoliopsida</taxon>
        <taxon>eudicotyledons</taxon>
        <taxon>Gunneridae</taxon>
        <taxon>Pentapetalae</taxon>
        <taxon>rosids</taxon>
        <taxon>fabids</taxon>
        <taxon>Fabales</taxon>
        <taxon>Fabaceae</taxon>
        <taxon>Papilionoideae</taxon>
        <taxon>50 kb inversion clade</taxon>
        <taxon>NPAAA clade</taxon>
        <taxon>indigoferoid/millettioid clade</taxon>
        <taxon>Phaseoleae</taxon>
        <taxon>Glycine</taxon>
        <taxon>Glycine subgen. Soja</taxon>
    </lineage>
</organism>
<feature type="region of interest" description="Disordered" evidence="1">
    <location>
        <begin position="70"/>
        <end position="101"/>
    </location>
</feature>
<evidence type="ECO:0000256" key="1">
    <source>
        <dbReference type="SAM" id="MobiDB-lite"/>
    </source>
</evidence>
<reference evidence="2" key="1">
    <citation type="submission" date="2014-07" db="EMBL/GenBank/DDBJ databases">
        <title>Identification of a novel salt tolerance gene in wild soybean by whole-genome sequencing.</title>
        <authorList>
            <person name="Lam H.-M."/>
            <person name="Qi X."/>
            <person name="Li M.-W."/>
            <person name="Liu X."/>
            <person name="Xie M."/>
            <person name="Ni M."/>
            <person name="Xu X."/>
        </authorList>
    </citation>
    <scope>NUCLEOTIDE SEQUENCE [LARGE SCALE GENOMIC DNA]</scope>
    <source>
        <tissue evidence="2">Root</tissue>
    </source>
</reference>
<evidence type="ECO:0000313" key="2">
    <source>
        <dbReference type="EMBL" id="KHN13523.1"/>
    </source>
</evidence>
<feature type="compositionally biased region" description="Basic and acidic residues" evidence="1">
    <location>
        <begin position="70"/>
        <end position="97"/>
    </location>
</feature>
<dbReference type="AlphaFoldDB" id="A0A0B2Q0L3"/>
<dbReference type="EMBL" id="KN662476">
    <property type="protein sequence ID" value="KHN13523.1"/>
    <property type="molecule type" value="Genomic_DNA"/>
</dbReference>
<proteinExistence type="predicted"/>
<name>A0A0B2Q0L3_GLYSO</name>
<protein>
    <submittedName>
        <fullName evidence="2">Uncharacterized protein</fullName>
    </submittedName>
</protein>
<dbReference type="Proteomes" id="UP000053555">
    <property type="component" value="Unassembled WGS sequence"/>
</dbReference>
<gene>
    <name evidence="2" type="ORF">glysoja_049828</name>
</gene>
<accession>A0A0B2Q0L3</accession>